<keyword evidence="2" id="KW-0472">Membrane</keyword>
<evidence type="ECO:0000256" key="1">
    <source>
        <dbReference type="SAM" id="MobiDB-lite"/>
    </source>
</evidence>
<dbReference type="STRING" id="658187.LDG_5869"/>
<evidence type="ECO:0000313" key="4">
    <source>
        <dbReference type="Proteomes" id="UP000002770"/>
    </source>
</evidence>
<dbReference type="EMBL" id="JH413805">
    <property type="protein sequence ID" value="EHL32086.1"/>
    <property type="molecule type" value="Genomic_DNA"/>
</dbReference>
<dbReference type="InParanoid" id="G9EKX5"/>
<feature type="region of interest" description="Disordered" evidence="1">
    <location>
        <begin position="258"/>
        <end position="294"/>
    </location>
</feature>
<feature type="transmembrane region" description="Helical" evidence="2">
    <location>
        <begin position="6"/>
        <end position="24"/>
    </location>
</feature>
<organism evidence="3 4">
    <name type="scientific">Legionella drancourtii LLAP12</name>
    <dbReference type="NCBI Taxonomy" id="658187"/>
    <lineage>
        <taxon>Bacteria</taxon>
        <taxon>Pseudomonadati</taxon>
        <taxon>Pseudomonadota</taxon>
        <taxon>Gammaproteobacteria</taxon>
        <taxon>Legionellales</taxon>
        <taxon>Legionellaceae</taxon>
        <taxon>Legionella</taxon>
    </lineage>
</organism>
<evidence type="ECO:0000256" key="2">
    <source>
        <dbReference type="SAM" id="Phobius"/>
    </source>
</evidence>
<dbReference type="OrthoDB" id="5650710at2"/>
<evidence type="ECO:0000313" key="3">
    <source>
        <dbReference type="EMBL" id="EHL32086.1"/>
    </source>
</evidence>
<dbReference type="Proteomes" id="UP000002770">
    <property type="component" value="Unassembled WGS sequence"/>
</dbReference>
<reference evidence="3 4" key="1">
    <citation type="journal article" date="2011" name="BMC Genomics">
        <title>Insight into cross-talk between intra-amoebal pathogens.</title>
        <authorList>
            <person name="Gimenez G."/>
            <person name="Bertelli C."/>
            <person name="Moliner C."/>
            <person name="Robert C."/>
            <person name="Raoult D."/>
            <person name="Fournier P.E."/>
            <person name="Greub G."/>
        </authorList>
    </citation>
    <scope>NUCLEOTIDE SEQUENCE [LARGE SCALE GENOMIC DNA]</scope>
    <source>
        <strain evidence="3 4">LLAP12</strain>
    </source>
</reference>
<gene>
    <name evidence="3" type="ORF">LDG_5869</name>
</gene>
<proteinExistence type="predicted"/>
<sequence>MEPIVVALICTAVFGTVMVIAAFVRQLLLSRDKKLNDEAQSRAMAQEAAELEKIRVQMQSNKRFEAHYDILGANKDAVKYLDMQIEELLHKKTELVDRYAKLTVKESGTIISSGEVSPERKAVCDKLREEIDSKLVFYDSELKLLQTRRSTLWSSHIDFERYLLAQERARNASLDSVYKQHSALLEKVYLRHIDDTELVAIETIKAGTMSFKDMLIAPIQFLMQFFGGGNGVPNIAFVHTKVERGAREDVERVEQDINESSLQETNLDHGSSASHVKEDEVEDSIHVSSPLVIP</sequence>
<protein>
    <submittedName>
        <fullName evidence="3">Uncharacterized protein</fullName>
    </submittedName>
</protein>
<keyword evidence="2" id="KW-0812">Transmembrane</keyword>
<keyword evidence="4" id="KW-1185">Reference proteome</keyword>
<feature type="compositionally biased region" description="Polar residues" evidence="1">
    <location>
        <begin position="258"/>
        <end position="274"/>
    </location>
</feature>
<dbReference type="HOGENOM" id="CLU_926857_0_0_6"/>
<name>G9EKX5_9GAMM</name>
<accession>G9EKX5</accession>
<dbReference type="eggNOG" id="ENOG5030SWH">
    <property type="taxonomic scope" value="Bacteria"/>
</dbReference>
<dbReference type="AlphaFoldDB" id="G9EKX5"/>
<keyword evidence="2" id="KW-1133">Transmembrane helix</keyword>
<dbReference type="RefSeq" id="WP_006869822.1">
    <property type="nucleotide sequence ID" value="NZ_JH413805.1"/>
</dbReference>